<reference evidence="3 4" key="1">
    <citation type="submission" date="2017-06" db="EMBL/GenBank/DDBJ databases">
        <title>Genome Sequencing of the methanotroph Methylovulum psychrotolerants str. HV10-M2 isolated from a high-altitude environment.</title>
        <authorList>
            <person name="Mateos-Rivera A."/>
        </authorList>
    </citation>
    <scope>NUCLEOTIDE SEQUENCE [LARGE SCALE GENOMIC DNA]</scope>
    <source>
        <strain evidence="3 4">HV10_M2</strain>
    </source>
</reference>
<organism evidence="3 4">
    <name type="scientific">Methylovulum psychrotolerans</name>
    <dbReference type="NCBI Taxonomy" id="1704499"/>
    <lineage>
        <taxon>Bacteria</taxon>
        <taxon>Pseudomonadati</taxon>
        <taxon>Pseudomonadota</taxon>
        <taxon>Gammaproteobacteria</taxon>
        <taxon>Methylococcales</taxon>
        <taxon>Methylococcaceae</taxon>
        <taxon>Methylovulum</taxon>
    </lineage>
</organism>
<dbReference type="Proteomes" id="UP000197019">
    <property type="component" value="Chromosome"/>
</dbReference>
<evidence type="ECO:0000256" key="1">
    <source>
        <dbReference type="SAM" id="SignalP"/>
    </source>
</evidence>
<evidence type="ECO:0000313" key="3">
    <source>
        <dbReference type="EMBL" id="ASF45291.1"/>
    </source>
</evidence>
<proteinExistence type="predicted"/>
<dbReference type="RefSeq" id="WP_088618173.1">
    <property type="nucleotide sequence ID" value="NZ_CP022129.1"/>
</dbReference>
<dbReference type="EMBL" id="CP022129">
    <property type="protein sequence ID" value="ASF45291.1"/>
    <property type="molecule type" value="Genomic_DNA"/>
</dbReference>
<protein>
    <submittedName>
        <fullName evidence="3">DUF4124 domain-containing protein</fullName>
    </submittedName>
</protein>
<keyword evidence="1" id="KW-0732">Signal</keyword>
<dbReference type="AlphaFoldDB" id="A0A1Z4BVH1"/>
<dbReference type="InterPro" id="IPR025392">
    <property type="entry name" value="DUF4124"/>
</dbReference>
<dbReference type="OrthoDB" id="5573178at2"/>
<feature type="chain" id="PRO_5012554674" evidence="1">
    <location>
        <begin position="19"/>
        <end position="190"/>
    </location>
</feature>
<evidence type="ECO:0000313" key="4">
    <source>
        <dbReference type="Proteomes" id="UP000197019"/>
    </source>
</evidence>
<dbReference type="KEGG" id="mpsy:CEK71_03990"/>
<sequence length="190" mass="21330">MKYLVLLLTGFLAFNAEAEVYKCTDSGGNKVYRSTPCVAGSNIQIDLKTGVSIDLDAEKKSDLQKIKERQEREEQAELQRQQAVQRKQQIVEAGKKNQALIKSRPHDFSAYAIPPYDVDNLLPLVKRFEGRLVDIERLRGAAAEKALATGQCNRVESSELNEKSSPESLVFLVDCSNAKTFYFNEQELGK</sequence>
<feature type="domain" description="DUF4124" evidence="2">
    <location>
        <begin position="8"/>
        <end position="43"/>
    </location>
</feature>
<dbReference type="Pfam" id="PF13511">
    <property type="entry name" value="DUF4124"/>
    <property type="match status" value="1"/>
</dbReference>
<feature type="signal peptide" evidence="1">
    <location>
        <begin position="1"/>
        <end position="18"/>
    </location>
</feature>
<evidence type="ECO:0000259" key="2">
    <source>
        <dbReference type="Pfam" id="PF13511"/>
    </source>
</evidence>
<keyword evidence="4" id="KW-1185">Reference proteome</keyword>
<name>A0A1Z4BVH1_9GAMM</name>
<gene>
    <name evidence="3" type="ORF">CEK71_03990</name>
</gene>
<accession>A0A1Z4BVH1</accession>